<evidence type="ECO:0000313" key="4">
    <source>
        <dbReference type="EMBL" id="RFU42188.1"/>
    </source>
</evidence>
<dbReference type="PRINTS" id="PR00081">
    <property type="entry name" value="GDHRDH"/>
</dbReference>
<evidence type="ECO:0000313" key="5">
    <source>
        <dbReference type="Proteomes" id="UP000261811"/>
    </source>
</evidence>
<dbReference type="OrthoDB" id="4220752at2"/>
<dbReference type="InterPro" id="IPR029058">
    <property type="entry name" value="AB_hydrolase_fold"/>
</dbReference>
<reference evidence="4 5" key="1">
    <citation type="submission" date="2018-08" db="EMBL/GenBank/DDBJ databases">
        <title>Actinomadura jelena sp. nov., a novel Actinomycete isolated from soil in Chad.</title>
        <authorList>
            <person name="Shi L."/>
        </authorList>
    </citation>
    <scope>NUCLEOTIDE SEQUENCE [LARGE SCALE GENOMIC DNA]</scope>
    <source>
        <strain evidence="4 5">NEAU-G17</strain>
    </source>
</reference>
<dbReference type="EMBL" id="QURH01000148">
    <property type="protein sequence ID" value="RFU42188.1"/>
    <property type="molecule type" value="Genomic_DNA"/>
</dbReference>
<dbReference type="PANTHER" id="PTHR43391:SF12">
    <property type="entry name" value="OXIDOREDUCTASE EPHD-RELATED"/>
    <property type="match status" value="1"/>
</dbReference>
<dbReference type="FunFam" id="3.40.50.720:FF:000084">
    <property type="entry name" value="Short-chain dehydrogenase reductase"/>
    <property type="match status" value="1"/>
</dbReference>
<comment type="similarity">
    <text evidence="1">Belongs to the short-chain dehydrogenases/reductases (SDR) family.</text>
</comment>
<dbReference type="AlphaFoldDB" id="A0A372JS61"/>
<dbReference type="InterPro" id="IPR020904">
    <property type="entry name" value="Sc_DH/Rdtase_CS"/>
</dbReference>
<protein>
    <submittedName>
        <fullName evidence="4">SDR family oxidoreductase</fullName>
    </submittedName>
</protein>
<name>A0A372JS61_9ACTN</name>
<dbReference type="PANTHER" id="PTHR43391">
    <property type="entry name" value="RETINOL DEHYDROGENASE-RELATED"/>
    <property type="match status" value="1"/>
</dbReference>
<organism evidence="4 5">
    <name type="scientific">Actinomadura logoneensis</name>
    <dbReference type="NCBI Taxonomy" id="2293572"/>
    <lineage>
        <taxon>Bacteria</taxon>
        <taxon>Bacillati</taxon>
        <taxon>Actinomycetota</taxon>
        <taxon>Actinomycetes</taxon>
        <taxon>Streptosporangiales</taxon>
        <taxon>Thermomonosporaceae</taxon>
        <taxon>Actinomadura</taxon>
    </lineage>
</organism>
<dbReference type="CDD" id="cd05233">
    <property type="entry name" value="SDR_c"/>
    <property type="match status" value="1"/>
</dbReference>
<dbReference type="PRINTS" id="PR00080">
    <property type="entry name" value="SDRFAMILY"/>
</dbReference>
<proteinExistence type="inferred from homology"/>
<dbReference type="GO" id="GO:0016491">
    <property type="term" value="F:oxidoreductase activity"/>
    <property type="evidence" value="ECO:0007669"/>
    <property type="project" value="UniProtKB-KW"/>
</dbReference>
<dbReference type="PROSITE" id="PS00061">
    <property type="entry name" value="ADH_SHORT"/>
    <property type="match status" value="1"/>
</dbReference>
<keyword evidence="2" id="KW-0560">Oxidoreductase</keyword>
<keyword evidence="5" id="KW-1185">Reference proteome</keyword>
<dbReference type="Proteomes" id="UP000261811">
    <property type="component" value="Unassembled WGS sequence"/>
</dbReference>
<evidence type="ECO:0000256" key="1">
    <source>
        <dbReference type="ARBA" id="ARBA00006484"/>
    </source>
</evidence>
<dbReference type="InterPro" id="IPR036291">
    <property type="entry name" value="NAD(P)-bd_dom_sf"/>
</dbReference>
<feature type="domain" description="AB hydrolase-1" evidence="3">
    <location>
        <begin position="27"/>
        <end position="140"/>
    </location>
</feature>
<evidence type="ECO:0000256" key="2">
    <source>
        <dbReference type="ARBA" id="ARBA00023002"/>
    </source>
</evidence>
<dbReference type="SUPFAM" id="SSF53474">
    <property type="entry name" value="alpha/beta-Hydrolases"/>
    <property type="match status" value="1"/>
</dbReference>
<sequence>MIAVRDHRVRSGEIELAVRERGEGHRPTVVLVHGYPDTSAVWDEVAERLAGRFRVLAYDVRGAGASTTPEDPDGYGIEALLGDLAAVLDAVGGDAPVHLVGHDWGSVQGWAAVTDGPAGRPFAGRIASFTSISGPDWRHVAEWARRETTGAGPARERVRRAGRVLDQARRSAYMPLLAAPGTGEVLARVVTATFARGLKRAEGGEPRTGHPAPTLARDARAGLGLYRANLRRLPAGGATAQVPVQLIVPTRDRYATPDVLLSARGHADPLYVRRVAAGHWVARTHPDRVAHWITEFVDHLAGGPDTPDLARARAAGRPGGEYAGRLVVVTGAGGGIGRATAHAFAAEGASVVVADIDEGAAKRVADEISGAGRGPDAGGGVGSGGASRAGVAHPYGVDVADAEAMERFADYVTEHFGVPDVVVNNAGIGVAGPLLETGEADWARIRAVNLDGVYRGCRLFGARMVERGEGGHLVNVASMAAYAPGTDVAAYSATKAAVLRFSECLRLELADAGVGVSAICPGVIDTGLPRRARYVGVSADTADELREGAAKVFARRGYPPERVARAILGAVRRDRALVPVAPEAHLALALDRLAPPLSRAVGRMVGRTRDRYRDRLAP</sequence>
<dbReference type="Gene3D" id="3.40.50.720">
    <property type="entry name" value="NAD(P)-binding Rossmann-like Domain"/>
    <property type="match status" value="1"/>
</dbReference>
<gene>
    <name evidence="4" type="ORF">DZF91_07875</name>
</gene>
<dbReference type="Pfam" id="PF00106">
    <property type="entry name" value="adh_short"/>
    <property type="match status" value="1"/>
</dbReference>
<evidence type="ECO:0000259" key="3">
    <source>
        <dbReference type="Pfam" id="PF00561"/>
    </source>
</evidence>
<comment type="caution">
    <text evidence="4">The sequence shown here is derived from an EMBL/GenBank/DDBJ whole genome shotgun (WGS) entry which is preliminary data.</text>
</comment>
<accession>A0A372JS61</accession>
<dbReference type="InterPro" id="IPR002347">
    <property type="entry name" value="SDR_fam"/>
</dbReference>
<dbReference type="Pfam" id="PF00561">
    <property type="entry name" value="Abhydrolase_1"/>
    <property type="match status" value="1"/>
</dbReference>
<dbReference type="Gene3D" id="3.40.50.1820">
    <property type="entry name" value="alpha/beta hydrolase"/>
    <property type="match status" value="1"/>
</dbReference>
<dbReference type="SUPFAM" id="SSF51735">
    <property type="entry name" value="NAD(P)-binding Rossmann-fold domains"/>
    <property type="match status" value="1"/>
</dbReference>
<dbReference type="InterPro" id="IPR000073">
    <property type="entry name" value="AB_hydrolase_1"/>
</dbReference>
<dbReference type="NCBIfam" id="NF004514">
    <property type="entry name" value="PRK05855.1"/>
    <property type="match status" value="1"/>
</dbReference>